<feature type="region of interest" description="Disordered" evidence="1">
    <location>
        <begin position="65"/>
        <end position="85"/>
    </location>
</feature>
<dbReference type="EMBL" id="JBHSFO010000010">
    <property type="protein sequence ID" value="MFC4605288.1"/>
    <property type="molecule type" value="Genomic_DNA"/>
</dbReference>
<sequence length="101" mass="11010">MSESHRDPAAEEPTVHDAEIVEDPTVGASVPVAVPSPDYTDAGVPTFDAVRDKIESLAGRAIGNRELDAQTPAGRALDEQWEDRQRAARDKLDEIRKAMDD</sequence>
<proteinExistence type="predicted"/>
<evidence type="ECO:0008006" key="4">
    <source>
        <dbReference type="Google" id="ProtNLM"/>
    </source>
</evidence>
<keyword evidence="3" id="KW-1185">Reference proteome</keyword>
<protein>
    <recommendedName>
        <fullName evidence="4">PspA domain-containing protein</fullName>
    </recommendedName>
</protein>
<evidence type="ECO:0000313" key="2">
    <source>
        <dbReference type="EMBL" id="MFC4605288.1"/>
    </source>
</evidence>
<evidence type="ECO:0000313" key="3">
    <source>
        <dbReference type="Proteomes" id="UP001595914"/>
    </source>
</evidence>
<reference evidence="3" key="1">
    <citation type="journal article" date="2019" name="Int. J. Syst. Evol. Microbiol.">
        <title>The Global Catalogue of Microorganisms (GCM) 10K type strain sequencing project: providing services to taxonomists for standard genome sequencing and annotation.</title>
        <authorList>
            <consortium name="The Broad Institute Genomics Platform"/>
            <consortium name="The Broad Institute Genome Sequencing Center for Infectious Disease"/>
            <person name="Wu L."/>
            <person name="Ma J."/>
        </authorList>
    </citation>
    <scope>NUCLEOTIDE SEQUENCE [LARGE SCALE GENOMIC DNA]</scope>
    <source>
        <strain evidence="3">CCUG 54520</strain>
    </source>
</reference>
<gene>
    <name evidence="2" type="ORF">ACFO6S_16435</name>
</gene>
<feature type="compositionally biased region" description="Basic and acidic residues" evidence="1">
    <location>
        <begin position="76"/>
        <end position="85"/>
    </location>
</feature>
<organism evidence="2 3">
    <name type="scientific">Rhodococcus kronopolitis</name>
    <dbReference type="NCBI Taxonomy" id="1460226"/>
    <lineage>
        <taxon>Bacteria</taxon>
        <taxon>Bacillati</taxon>
        <taxon>Actinomycetota</taxon>
        <taxon>Actinomycetes</taxon>
        <taxon>Mycobacteriales</taxon>
        <taxon>Nocardiaceae</taxon>
        <taxon>Rhodococcus</taxon>
    </lineage>
</organism>
<feature type="region of interest" description="Disordered" evidence="1">
    <location>
        <begin position="1"/>
        <end position="22"/>
    </location>
</feature>
<feature type="compositionally biased region" description="Basic and acidic residues" evidence="1">
    <location>
        <begin position="1"/>
        <end position="19"/>
    </location>
</feature>
<dbReference type="RefSeq" id="WP_378418785.1">
    <property type="nucleotide sequence ID" value="NZ_JBHSFO010000010.1"/>
</dbReference>
<name>A0ABV9FWB4_9NOCA</name>
<dbReference type="Proteomes" id="UP001595914">
    <property type="component" value="Unassembled WGS sequence"/>
</dbReference>
<evidence type="ECO:0000256" key="1">
    <source>
        <dbReference type="SAM" id="MobiDB-lite"/>
    </source>
</evidence>
<comment type="caution">
    <text evidence="2">The sequence shown here is derived from an EMBL/GenBank/DDBJ whole genome shotgun (WGS) entry which is preliminary data.</text>
</comment>
<accession>A0ABV9FWB4</accession>